<dbReference type="InterPro" id="IPR033344">
    <property type="entry name" value="CURT1"/>
</dbReference>
<dbReference type="EnsemblPlants" id="Pp3c20_4990V3.1">
    <property type="protein sequence ID" value="Pp3c20_4990V3.1"/>
    <property type="gene ID" value="Pp3c20_4990"/>
</dbReference>
<dbReference type="OMA" id="QWDAVEN"/>
<reference evidence="4 6" key="1">
    <citation type="journal article" date="2008" name="Science">
        <title>The Physcomitrella genome reveals evolutionary insights into the conquest of land by plants.</title>
        <authorList>
            <person name="Rensing S."/>
            <person name="Lang D."/>
            <person name="Zimmer A."/>
            <person name="Terry A."/>
            <person name="Salamov A."/>
            <person name="Shapiro H."/>
            <person name="Nishiyama T."/>
            <person name="Perroud P.-F."/>
            <person name="Lindquist E."/>
            <person name="Kamisugi Y."/>
            <person name="Tanahashi T."/>
            <person name="Sakakibara K."/>
            <person name="Fujita T."/>
            <person name="Oishi K."/>
            <person name="Shin-I T."/>
            <person name="Kuroki Y."/>
            <person name="Toyoda A."/>
            <person name="Suzuki Y."/>
            <person name="Hashimoto A."/>
            <person name="Yamaguchi K."/>
            <person name="Sugano A."/>
            <person name="Kohara Y."/>
            <person name="Fujiyama A."/>
            <person name="Anterola A."/>
            <person name="Aoki S."/>
            <person name="Ashton N."/>
            <person name="Barbazuk W.B."/>
            <person name="Barker E."/>
            <person name="Bennetzen J."/>
            <person name="Bezanilla M."/>
            <person name="Blankenship R."/>
            <person name="Cho S.H."/>
            <person name="Dutcher S."/>
            <person name="Estelle M."/>
            <person name="Fawcett J.A."/>
            <person name="Gundlach H."/>
            <person name="Hanada K."/>
            <person name="Heyl A."/>
            <person name="Hicks K.A."/>
            <person name="Hugh J."/>
            <person name="Lohr M."/>
            <person name="Mayer K."/>
            <person name="Melkozernov A."/>
            <person name="Murata T."/>
            <person name="Nelson D."/>
            <person name="Pils B."/>
            <person name="Prigge M."/>
            <person name="Reiss B."/>
            <person name="Renner T."/>
            <person name="Rombauts S."/>
            <person name="Rushton P."/>
            <person name="Sanderfoot A."/>
            <person name="Schween G."/>
            <person name="Shiu S.-H."/>
            <person name="Stueber K."/>
            <person name="Theodoulou F.L."/>
            <person name="Tu H."/>
            <person name="Van de Peer Y."/>
            <person name="Verrier P.J."/>
            <person name="Waters E."/>
            <person name="Wood A."/>
            <person name="Yang L."/>
            <person name="Cove D."/>
            <person name="Cuming A."/>
            <person name="Hasebe M."/>
            <person name="Lucas S."/>
            <person name="Mishler D.B."/>
            <person name="Reski R."/>
            <person name="Grigoriev I."/>
            <person name="Quatrano R.S."/>
            <person name="Boore J.L."/>
        </authorList>
    </citation>
    <scope>NUCLEOTIDE SEQUENCE [LARGE SCALE GENOMIC DNA]</scope>
    <source>
        <strain evidence="5 6">cv. Gransden 2004</strain>
    </source>
</reference>
<dbReference type="Gramene" id="Pp3c20_4990V3.1">
    <property type="protein sequence ID" value="Pp3c20_4990V3.1"/>
    <property type="gene ID" value="Pp3c20_4990"/>
</dbReference>
<name>A0A2K1IU30_PHYPA</name>
<evidence type="ECO:0000256" key="1">
    <source>
        <dbReference type="ARBA" id="ARBA00004141"/>
    </source>
</evidence>
<reference evidence="5" key="3">
    <citation type="submission" date="2020-12" db="UniProtKB">
        <authorList>
            <consortium name="EnsemblPlants"/>
        </authorList>
    </citation>
    <scope>IDENTIFICATION</scope>
</reference>
<keyword evidence="2" id="KW-1133">Transmembrane helix</keyword>
<dbReference type="Proteomes" id="UP000006727">
    <property type="component" value="Chromosome 20"/>
</dbReference>
<protein>
    <recommendedName>
        <fullName evidence="3">Cyanobacterial aminoacyl-tRNA synthetase CAAD domain-containing protein</fullName>
    </recommendedName>
</protein>
<keyword evidence="2" id="KW-0472">Membrane</keyword>
<dbReference type="OrthoDB" id="2014299at2759"/>
<organism evidence="4">
    <name type="scientific">Physcomitrium patens</name>
    <name type="common">Spreading-leaved earth moss</name>
    <name type="synonym">Physcomitrella patens</name>
    <dbReference type="NCBI Taxonomy" id="3218"/>
    <lineage>
        <taxon>Eukaryota</taxon>
        <taxon>Viridiplantae</taxon>
        <taxon>Streptophyta</taxon>
        <taxon>Embryophyta</taxon>
        <taxon>Bryophyta</taxon>
        <taxon>Bryophytina</taxon>
        <taxon>Bryopsida</taxon>
        <taxon>Funariidae</taxon>
        <taxon>Funariales</taxon>
        <taxon>Funariaceae</taxon>
        <taxon>Physcomitrium</taxon>
    </lineage>
</organism>
<evidence type="ECO:0000313" key="5">
    <source>
        <dbReference type="EnsemblPlants" id="Pp3c20_4990V3.1"/>
    </source>
</evidence>
<feature type="domain" description="Cyanobacterial aminoacyl-tRNA synthetase CAAD" evidence="3">
    <location>
        <begin position="83"/>
        <end position="166"/>
    </location>
</feature>
<dbReference type="PANTHER" id="PTHR33222:SF4">
    <property type="entry name" value="PROTEIN CURVATURE THYLAKOID 1A, CHLOROPLASTIC"/>
    <property type="match status" value="1"/>
</dbReference>
<evidence type="ECO:0000256" key="2">
    <source>
        <dbReference type="SAM" id="Phobius"/>
    </source>
</evidence>
<dbReference type="EnsemblPlants" id="Pp3c20_4990V3.2">
    <property type="protein sequence ID" value="Pp3c20_4990V3.2"/>
    <property type="gene ID" value="Pp3c20_4990"/>
</dbReference>
<dbReference type="Pfam" id="PF14159">
    <property type="entry name" value="CAAD"/>
    <property type="match status" value="1"/>
</dbReference>
<dbReference type="PANTHER" id="PTHR33222">
    <property type="match status" value="1"/>
</dbReference>
<keyword evidence="6" id="KW-1185">Reference proteome</keyword>
<proteinExistence type="predicted"/>
<dbReference type="AlphaFoldDB" id="A0A2K1IU30"/>
<dbReference type="EMBL" id="ABEU02000020">
    <property type="protein sequence ID" value="PNR32780.1"/>
    <property type="molecule type" value="Genomic_DNA"/>
</dbReference>
<evidence type="ECO:0000259" key="3">
    <source>
        <dbReference type="Pfam" id="PF14159"/>
    </source>
</evidence>
<dbReference type="InterPro" id="IPR025564">
    <property type="entry name" value="CAAD_dom"/>
</dbReference>
<dbReference type="GO" id="GO:0009535">
    <property type="term" value="C:chloroplast thylakoid membrane"/>
    <property type="evidence" value="ECO:0000318"/>
    <property type="project" value="GO_Central"/>
</dbReference>
<dbReference type="RefSeq" id="XP_024358444.1">
    <property type="nucleotide sequence ID" value="XM_024502676.2"/>
</dbReference>
<dbReference type="PaxDb" id="3218-PP1S9_38V6.1"/>
<gene>
    <name evidence="5" type="primary">LOC112273657</name>
    <name evidence="4" type="ORF">PHYPA_024722</name>
</gene>
<evidence type="ECO:0000313" key="6">
    <source>
        <dbReference type="Proteomes" id="UP000006727"/>
    </source>
</evidence>
<sequence>MASVAALSTSVAAAAASTSAVASSTTRSTQRVSASLSLRRSLVHGNKVVLTARKAESKKFNPLRVRATADSDSSAQIQEFVEDLKAKWDQTENKTTVVVYAGGALVALWFSSTIVGAINSVPLLPKIMELIGLGYTGWFVYRYLLFKSSRKELVEDIEELKSKISGAADEVASGK</sequence>
<feature type="transmembrane region" description="Helical" evidence="2">
    <location>
        <begin position="97"/>
        <end position="118"/>
    </location>
</feature>
<evidence type="ECO:0000313" key="4">
    <source>
        <dbReference type="EMBL" id="PNR32780.1"/>
    </source>
</evidence>
<dbReference type="Gramene" id="Pp3c20_4990V3.2">
    <property type="protein sequence ID" value="Pp3c20_4990V3.2"/>
    <property type="gene ID" value="Pp3c20_4990"/>
</dbReference>
<comment type="subcellular location">
    <subcellularLocation>
        <location evidence="1">Membrane</location>
        <topology evidence="1">Multi-pass membrane protein</topology>
    </subcellularLocation>
</comment>
<dbReference type="GeneID" id="112273657"/>
<keyword evidence="2" id="KW-0812">Transmembrane</keyword>
<dbReference type="STRING" id="3218.A0A2K1IU30"/>
<accession>A0A2K1IU30</accession>
<reference evidence="4 6" key="2">
    <citation type="journal article" date="2018" name="Plant J.">
        <title>The Physcomitrella patens chromosome-scale assembly reveals moss genome structure and evolution.</title>
        <authorList>
            <person name="Lang D."/>
            <person name="Ullrich K.K."/>
            <person name="Murat F."/>
            <person name="Fuchs J."/>
            <person name="Jenkins J."/>
            <person name="Haas F.B."/>
            <person name="Piednoel M."/>
            <person name="Gundlach H."/>
            <person name="Van Bel M."/>
            <person name="Meyberg R."/>
            <person name="Vives C."/>
            <person name="Morata J."/>
            <person name="Symeonidi A."/>
            <person name="Hiss M."/>
            <person name="Muchero W."/>
            <person name="Kamisugi Y."/>
            <person name="Saleh O."/>
            <person name="Blanc G."/>
            <person name="Decker E.L."/>
            <person name="van Gessel N."/>
            <person name="Grimwood J."/>
            <person name="Hayes R.D."/>
            <person name="Graham S.W."/>
            <person name="Gunter L.E."/>
            <person name="McDaniel S.F."/>
            <person name="Hoernstein S.N.W."/>
            <person name="Larsson A."/>
            <person name="Li F.W."/>
            <person name="Perroud P.F."/>
            <person name="Phillips J."/>
            <person name="Ranjan P."/>
            <person name="Rokshar D.S."/>
            <person name="Rothfels C.J."/>
            <person name="Schneider L."/>
            <person name="Shu S."/>
            <person name="Stevenson D.W."/>
            <person name="Thummler F."/>
            <person name="Tillich M."/>
            <person name="Villarreal Aguilar J.C."/>
            <person name="Widiez T."/>
            <person name="Wong G.K."/>
            <person name="Wymore A."/>
            <person name="Zhang Y."/>
            <person name="Zimmer A.D."/>
            <person name="Quatrano R.S."/>
            <person name="Mayer K.F.X."/>
            <person name="Goodstein D."/>
            <person name="Casacuberta J.M."/>
            <person name="Vandepoele K."/>
            <person name="Reski R."/>
            <person name="Cuming A.C."/>
            <person name="Tuskan G.A."/>
            <person name="Maumus F."/>
            <person name="Salse J."/>
            <person name="Schmutz J."/>
            <person name="Rensing S.A."/>
        </authorList>
    </citation>
    <scope>NUCLEOTIDE SEQUENCE [LARGE SCALE GENOMIC DNA]</scope>
    <source>
        <strain evidence="5 6">cv. Gransden 2004</strain>
    </source>
</reference>